<keyword evidence="6 8" id="KW-0472">Membrane</keyword>
<comment type="subcellular location">
    <subcellularLocation>
        <location evidence="2">Cytoplasm</location>
    </subcellularLocation>
    <subcellularLocation>
        <location evidence="1">Membrane</location>
        <topology evidence="1">Multi-pass membrane protein</topology>
    </subcellularLocation>
</comment>
<evidence type="ECO:0000256" key="3">
    <source>
        <dbReference type="ARBA" id="ARBA00022490"/>
    </source>
</evidence>
<keyword evidence="3" id="KW-0963">Cytoplasm</keyword>
<dbReference type="PANTHER" id="PTHR28681">
    <property type="entry name" value="TRANSMEMBRANE PROTEIN 196"/>
    <property type="match status" value="1"/>
</dbReference>
<evidence type="ECO:0000313" key="9">
    <source>
        <dbReference type="EMBL" id="KAG9276075.1"/>
    </source>
</evidence>
<evidence type="ECO:0000256" key="2">
    <source>
        <dbReference type="ARBA" id="ARBA00004496"/>
    </source>
</evidence>
<sequence>MCNSQKIVWSLVMISLFETGVGVASVILGVLELQGVVQQTHLSTATPIWSGVFFLLCGLCGLLCARKRTGLTMILFSACCICGLIGGILNIQFVRGYARRMDAVPPLHLASLSLACIGIGGCILSTWLTCRLASSEQQRMFIERELSLHHSVEMGEKVKNMQGQWHGEHFD</sequence>
<dbReference type="GO" id="GO:0005737">
    <property type="term" value="C:cytoplasm"/>
    <property type="evidence" value="ECO:0007669"/>
    <property type="project" value="UniProtKB-SubCell"/>
</dbReference>
<proteinExistence type="predicted"/>
<evidence type="ECO:0000256" key="6">
    <source>
        <dbReference type="ARBA" id="ARBA00023136"/>
    </source>
</evidence>
<dbReference type="InterPro" id="IPR037661">
    <property type="entry name" value="TMEM196"/>
</dbReference>
<evidence type="ECO:0000256" key="7">
    <source>
        <dbReference type="ARBA" id="ARBA00044525"/>
    </source>
</evidence>
<keyword evidence="4 8" id="KW-0812">Transmembrane</keyword>
<accession>A0A8T2M345</accession>
<comment type="caution">
    <text evidence="9">The sequence shown here is derived from an EMBL/GenBank/DDBJ whole genome shotgun (WGS) entry which is preliminary data.</text>
</comment>
<name>A0A8T2M345_ASTMX</name>
<dbReference type="EMBL" id="JAICCE010000006">
    <property type="protein sequence ID" value="KAG9276075.1"/>
    <property type="molecule type" value="Genomic_DNA"/>
</dbReference>
<dbReference type="OrthoDB" id="10016951at2759"/>
<dbReference type="PANTHER" id="PTHR28681:SF1">
    <property type="entry name" value="TRANSMEMBRANE PROTEIN 196"/>
    <property type="match status" value="1"/>
</dbReference>
<gene>
    <name evidence="9" type="primary">TMEM196</name>
    <name evidence="9" type="ORF">AMEX_G8336</name>
</gene>
<reference evidence="9 10" key="1">
    <citation type="submission" date="2021-07" db="EMBL/GenBank/DDBJ databases">
        <authorList>
            <person name="Imarazene B."/>
            <person name="Zahm M."/>
            <person name="Klopp C."/>
            <person name="Cabau C."/>
            <person name="Beille S."/>
            <person name="Jouanno E."/>
            <person name="Castinel A."/>
            <person name="Lluch J."/>
            <person name="Gil L."/>
            <person name="Kuchtly C."/>
            <person name="Lopez Roques C."/>
            <person name="Donnadieu C."/>
            <person name="Parrinello H."/>
            <person name="Journot L."/>
            <person name="Du K."/>
            <person name="Schartl M."/>
            <person name="Retaux S."/>
            <person name="Guiguen Y."/>
        </authorList>
    </citation>
    <scope>NUCLEOTIDE SEQUENCE [LARGE SCALE GENOMIC DNA]</scope>
    <source>
        <strain evidence="9">Pach_M1</strain>
        <tissue evidence="9">Testis</tissue>
    </source>
</reference>
<keyword evidence="5 8" id="KW-1133">Transmembrane helix</keyword>
<organism evidence="9 10">
    <name type="scientific">Astyanax mexicanus</name>
    <name type="common">Blind cave fish</name>
    <name type="synonym">Astyanax fasciatus mexicanus</name>
    <dbReference type="NCBI Taxonomy" id="7994"/>
    <lineage>
        <taxon>Eukaryota</taxon>
        <taxon>Metazoa</taxon>
        <taxon>Chordata</taxon>
        <taxon>Craniata</taxon>
        <taxon>Vertebrata</taxon>
        <taxon>Euteleostomi</taxon>
        <taxon>Actinopterygii</taxon>
        <taxon>Neopterygii</taxon>
        <taxon>Teleostei</taxon>
        <taxon>Ostariophysi</taxon>
        <taxon>Characiformes</taxon>
        <taxon>Characoidei</taxon>
        <taxon>Acestrorhamphidae</taxon>
        <taxon>Acestrorhamphinae</taxon>
        <taxon>Astyanax</taxon>
    </lineage>
</organism>
<evidence type="ECO:0000313" key="10">
    <source>
        <dbReference type="Proteomes" id="UP000752171"/>
    </source>
</evidence>
<dbReference type="AlphaFoldDB" id="A0A8T2M345"/>
<feature type="transmembrane region" description="Helical" evidence="8">
    <location>
        <begin position="7"/>
        <end position="28"/>
    </location>
</feature>
<feature type="transmembrane region" description="Helical" evidence="8">
    <location>
        <begin position="106"/>
        <end position="130"/>
    </location>
</feature>
<evidence type="ECO:0000256" key="1">
    <source>
        <dbReference type="ARBA" id="ARBA00004141"/>
    </source>
</evidence>
<feature type="transmembrane region" description="Helical" evidence="8">
    <location>
        <begin position="48"/>
        <end position="65"/>
    </location>
</feature>
<evidence type="ECO:0000256" key="4">
    <source>
        <dbReference type="ARBA" id="ARBA00022692"/>
    </source>
</evidence>
<dbReference type="Proteomes" id="UP000752171">
    <property type="component" value="Unassembled WGS sequence"/>
</dbReference>
<dbReference type="KEGG" id="amex:103033998"/>
<evidence type="ECO:0000256" key="5">
    <source>
        <dbReference type="ARBA" id="ARBA00022989"/>
    </source>
</evidence>
<evidence type="ECO:0000256" key="8">
    <source>
        <dbReference type="SAM" id="Phobius"/>
    </source>
</evidence>
<feature type="transmembrane region" description="Helical" evidence="8">
    <location>
        <begin position="72"/>
        <end position="94"/>
    </location>
</feature>
<protein>
    <recommendedName>
        <fullName evidence="7">Transmembrane protein 196</fullName>
    </recommendedName>
</protein>
<dbReference type="GO" id="GO:0016020">
    <property type="term" value="C:membrane"/>
    <property type="evidence" value="ECO:0007669"/>
    <property type="project" value="UniProtKB-SubCell"/>
</dbReference>